<comment type="caution">
    <text evidence="3">The sequence shown here is derived from an EMBL/GenBank/DDBJ whole genome shotgun (WGS) entry which is preliminary data.</text>
</comment>
<reference evidence="3 4" key="1">
    <citation type="submission" date="2024-06" db="EMBL/GenBank/DDBJ databases">
        <title>The Natural Products Discovery Center: Release of the First 8490 Sequenced Strains for Exploring Actinobacteria Biosynthetic Diversity.</title>
        <authorList>
            <person name="Kalkreuter E."/>
            <person name="Kautsar S.A."/>
            <person name="Yang D."/>
            <person name="Bader C.D."/>
            <person name="Teijaro C.N."/>
            <person name="Fluegel L."/>
            <person name="Davis C.M."/>
            <person name="Simpson J.R."/>
            <person name="Lauterbach L."/>
            <person name="Steele A.D."/>
            <person name="Gui C."/>
            <person name="Meng S."/>
            <person name="Li G."/>
            <person name="Viehrig K."/>
            <person name="Ye F."/>
            <person name="Su P."/>
            <person name="Kiefer A.F."/>
            <person name="Nichols A."/>
            <person name="Cepeda A.J."/>
            <person name="Yan W."/>
            <person name="Fan B."/>
            <person name="Jiang Y."/>
            <person name="Adhikari A."/>
            <person name="Zheng C.-J."/>
            <person name="Schuster L."/>
            <person name="Cowan T.M."/>
            <person name="Smanski M.J."/>
            <person name="Chevrette M.G."/>
            <person name="De Carvalho L.P.S."/>
            <person name="Shen B."/>
        </authorList>
    </citation>
    <scope>NUCLEOTIDE SEQUENCE [LARGE SCALE GENOMIC DNA]</scope>
    <source>
        <strain evidence="3 4">NPDC019434</strain>
    </source>
</reference>
<accession>A0ABV2X865</accession>
<feature type="region of interest" description="Disordered" evidence="1">
    <location>
        <begin position="1"/>
        <end position="25"/>
    </location>
</feature>
<dbReference type="EMBL" id="JBEYBR010000018">
    <property type="protein sequence ID" value="MEU2122108.1"/>
    <property type="molecule type" value="Genomic_DNA"/>
</dbReference>
<proteinExistence type="predicted"/>
<evidence type="ECO:0000259" key="2">
    <source>
        <dbReference type="Pfam" id="PF01526"/>
    </source>
</evidence>
<dbReference type="Proteomes" id="UP001550535">
    <property type="component" value="Unassembled WGS sequence"/>
</dbReference>
<feature type="domain" description="Tn3 transposase DDE" evidence="2">
    <location>
        <begin position="2"/>
        <end position="47"/>
    </location>
</feature>
<evidence type="ECO:0000256" key="1">
    <source>
        <dbReference type="SAM" id="MobiDB-lite"/>
    </source>
</evidence>
<feature type="region of interest" description="Disordered" evidence="1">
    <location>
        <begin position="37"/>
        <end position="77"/>
    </location>
</feature>
<keyword evidence="4" id="KW-1185">Reference proteome</keyword>
<name>A0ABV2X865_9NOCA</name>
<protein>
    <submittedName>
        <fullName evidence="3">Tn3 family transposase</fullName>
    </submittedName>
</protein>
<sequence>MAVESSSVDTHGRSEIEFGGTELPGFDLLPRIQRINKMKPYRPVTGRRGSARPGRRAGGGSPGPDTGCSGSPAGTRA</sequence>
<evidence type="ECO:0000313" key="4">
    <source>
        <dbReference type="Proteomes" id="UP001550535"/>
    </source>
</evidence>
<gene>
    <name evidence="3" type="ORF">ABZ507_09765</name>
</gene>
<dbReference type="RefSeq" id="WP_357990809.1">
    <property type="nucleotide sequence ID" value="NZ_JBEYBR010000018.1"/>
</dbReference>
<evidence type="ECO:0000313" key="3">
    <source>
        <dbReference type="EMBL" id="MEU2122108.1"/>
    </source>
</evidence>
<dbReference type="Pfam" id="PF01526">
    <property type="entry name" value="DDE_Tnp_Tn3"/>
    <property type="match status" value="1"/>
</dbReference>
<dbReference type="InterPro" id="IPR002513">
    <property type="entry name" value="Tn3_Tnp_DDE_dom"/>
</dbReference>
<organism evidence="3 4">
    <name type="scientific">Nocardia niwae</name>
    <dbReference type="NCBI Taxonomy" id="626084"/>
    <lineage>
        <taxon>Bacteria</taxon>
        <taxon>Bacillati</taxon>
        <taxon>Actinomycetota</taxon>
        <taxon>Actinomycetes</taxon>
        <taxon>Mycobacteriales</taxon>
        <taxon>Nocardiaceae</taxon>
        <taxon>Nocardia</taxon>
    </lineage>
</organism>